<protein>
    <submittedName>
        <fullName evidence="1">Lycopene cyclase</fullName>
    </submittedName>
</protein>
<name>A0A3M2LI01_9ACTN</name>
<accession>A0A3M2LI01</accession>
<dbReference type="Gene3D" id="3.50.50.60">
    <property type="entry name" value="FAD/NAD(P)-binding domain"/>
    <property type="match status" value="1"/>
</dbReference>
<organism evidence="1 2">
    <name type="scientific">Streptomyces triticirhizae</name>
    <dbReference type="NCBI Taxonomy" id="2483353"/>
    <lineage>
        <taxon>Bacteria</taxon>
        <taxon>Bacillati</taxon>
        <taxon>Actinomycetota</taxon>
        <taxon>Actinomycetes</taxon>
        <taxon>Kitasatosporales</taxon>
        <taxon>Streptomycetaceae</taxon>
        <taxon>Streptomyces</taxon>
    </lineage>
</organism>
<reference evidence="1 2" key="1">
    <citation type="submission" date="2018-10" db="EMBL/GenBank/DDBJ databases">
        <title>Isolation, diversity and antifungal activity of actinobacteria from wheat.</title>
        <authorList>
            <person name="Han C."/>
        </authorList>
    </citation>
    <scope>NUCLEOTIDE SEQUENCE [LARGE SCALE GENOMIC DNA]</scope>
    <source>
        <strain evidence="1 2">NEAU-YY642</strain>
    </source>
</reference>
<dbReference type="EMBL" id="RFFJ01000122">
    <property type="protein sequence ID" value="RMI37112.1"/>
    <property type="molecule type" value="Genomic_DNA"/>
</dbReference>
<dbReference type="AlphaFoldDB" id="A0A3M2LI01"/>
<evidence type="ECO:0000313" key="2">
    <source>
        <dbReference type="Proteomes" id="UP000278673"/>
    </source>
</evidence>
<dbReference type="RefSeq" id="WP_122185246.1">
    <property type="nucleotide sequence ID" value="NZ_RFFJ01000122.1"/>
</dbReference>
<proteinExistence type="predicted"/>
<gene>
    <name evidence="1" type="ORF">EBN88_19790</name>
</gene>
<dbReference type="SUPFAM" id="SSF51905">
    <property type="entry name" value="FAD/NAD(P)-binding domain"/>
    <property type="match status" value="1"/>
</dbReference>
<keyword evidence="2" id="KW-1185">Reference proteome</keyword>
<dbReference type="Proteomes" id="UP000278673">
    <property type="component" value="Unassembled WGS sequence"/>
</dbReference>
<dbReference type="InterPro" id="IPR036188">
    <property type="entry name" value="FAD/NAD-bd_sf"/>
</dbReference>
<comment type="caution">
    <text evidence="1">The sequence shown here is derived from an EMBL/GenBank/DDBJ whole genome shotgun (WGS) entry which is preliminary data.</text>
</comment>
<evidence type="ECO:0000313" key="1">
    <source>
        <dbReference type="EMBL" id="RMI37112.1"/>
    </source>
</evidence>
<sequence length="406" mass="44140">MRERETEVAIVGAGAAGLSLALRLAHPPPGARPLAVTLVEAPAGPLRPPPRTWCWWEPAGGPFDGWLTASWSRLRVRGPDGDTIERGLGGCRYKMLTSADFEARVRERTGAVERREWTVRRVRSRAGGAELLGETAEGQPARLRARWVLDSRPPAAPPPARTRLLQHFHGWFLRTPRPAFDPTVVELMDFRVPQPAEGLAFGYVLPLAEDRALVEYTGFSRRPLDDAGYRRALAHYAGRVLGLGDDHRVEAVERGVIPLTDARHPRRAGPAVFRIGAAGGATRPSTGYTFAAVQRQTAAVADALFAGRAPLPPPAYPARALALDAVLLAALDRGRVRGADVFPRLFREVPIARLLRFLDGRTSPAEDLTVGRRAPALPLLRTVVDLAVRPRRAAPPAAARPAPVPR</sequence>
<dbReference type="Pfam" id="PF05834">
    <property type="entry name" value="Lycopene_cycl"/>
    <property type="match status" value="1"/>
</dbReference>